<reference evidence="2 3" key="2">
    <citation type="submission" date="2020-08" db="EMBL/GenBank/DDBJ databases">
        <authorList>
            <person name="Ueki A."/>
            <person name="Tonouchi A."/>
        </authorList>
    </citation>
    <scope>NUCLEOTIDE SEQUENCE [LARGE SCALE GENOMIC DNA]</scope>
    <source>
        <strain evidence="2 3">CTTW</strain>
    </source>
</reference>
<dbReference type="Pfam" id="PF01584">
    <property type="entry name" value="CheW"/>
    <property type="match status" value="1"/>
</dbReference>
<accession>A0A7M3SBB8</accession>
<dbReference type="SUPFAM" id="SSF50341">
    <property type="entry name" value="CheW-like"/>
    <property type="match status" value="1"/>
</dbReference>
<dbReference type="AlphaFoldDB" id="A0A7M3SBB8"/>
<evidence type="ECO:0000259" key="1">
    <source>
        <dbReference type="Pfam" id="PF01584"/>
    </source>
</evidence>
<feature type="domain" description="CheW-like" evidence="1">
    <location>
        <begin position="76"/>
        <end position="184"/>
    </location>
</feature>
<name>A0A7M3SBB8_9FIRM</name>
<dbReference type="GO" id="GO:0007165">
    <property type="term" value="P:signal transduction"/>
    <property type="evidence" value="ECO:0007669"/>
    <property type="project" value="InterPro"/>
</dbReference>
<dbReference type="Proteomes" id="UP000515703">
    <property type="component" value="Chromosome"/>
</dbReference>
<reference evidence="2 3" key="1">
    <citation type="submission" date="2020-08" db="EMBL/GenBank/DDBJ databases">
        <title>Draft genome sequencing of an Anaerocolumna strain isolated from anoxic soil subjected to BSD treatment.</title>
        <authorList>
            <person name="Uek A."/>
            <person name="Tonouchi A."/>
        </authorList>
    </citation>
    <scope>NUCLEOTIDE SEQUENCE [LARGE SCALE GENOMIC DNA]</scope>
    <source>
        <strain evidence="2 3">CTTW</strain>
    </source>
</reference>
<organism evidence="2 3">
    <name type="scientific">Anaerocolumna chitinilytica</name>
    <dbReference type="NCBI Taxonomy" id="1727145"/>
    <lineage>
        <taxon>Bacteria</taxon>
        <taxon>Bacillati</taxon>
        <taxon>Bacillota</taxon>
        <taxon>Clostridia</taxon>
        <taxon>Lachnospirales</taxon>
        <taxon>Lachnospiraceae</taxon>
        <taxon>Anaerocolumna</taxon>
    </lineage>
</organism>
<dbReference type="EMBL" id="AP023368">
    <property type="protein sequence ID" value="BCK01886.1"/>
    <property type="molecule type" value="Genomic_DNA"/>
</dbReference>
<gene>
    <name evidence="2" type="ORF">bsdcttw_49260</name>
</gene>
<proteinExistence type="predicted"/>
<dbReference type="RefSeq" id="WP_185257406.1">
    <property type="nucleotide sequence ID" value="NZ_AP023368.1"/>
</dbReference>
<evidence type="ECO:0000313" key="2">
    <source>
        <dbReference type="EMBL" id="BCK01886.1"/>
    </source>
</evidence>
<dbReference type="KEGG" id="acht:bsdcttw_49260"/>
<dbReference type="InterPro" id="IPR002545">
    <property type="entry name" value="CheW-lke_dom"/>
</dbReference>
<protein>
    <recommendedName>
        <fullName evidence="1">CheW-like domain-containing protein</fullName>
    </recommendedName>
</protein>
<dbReference type="GO" id="GO:0006935">
    <property type="term" value="P:chemotaxis"/>
    <property type="evidence" value="ECO:0007669"/>
    <property type="project" value="InterPro"/>
</dbReference>
<sequence length="206" mass="24406">MEAKDKVEFWLKNLKLFALNSEVHCSREEKIIKQELIGTRNVNLAFNEMIKHMHSDMGFQYENIVKQPVVIKGGKQILLFTIGMNNYYTDISAIHEIITYPTRNYNQFKVNENPPMVAILNWYEGLVPVIQTHILIEEELSEENYLLIYDINKEIYAFTITKIYPKHEIDSSLYGKEIEIDNKKIKYLDFSSYEKQLIDVRMKLKM</sequence>
<keyword evidence="3" id="KW-1185">Reference proteome</keyword>
<dbReference type="InterPro" id="IPR036061">
    <property type="entry name" value="CheW-like_dom_sf"/>
</dbReference>
<evidence type="ECO:0000313" key="3">
    <source>
        <dbReference type="Proteomes" id="UP000515703"/>
    </source>
</evidence>